<accession>A0A2K8N3L2</accession>
<dbReference type="OrthoDB" id="9834735at2"/>
<name>A0A2K8N3L2_9BACL</name>
<dbReference type="Proteomes" id="UP000231932">
    <property type="component" value="Chromosome"/>
</dbReference>
<dbReference type="EMBL" id="CP024955">
    <property type="protein sequence ID" value="ATY84071.1"/>
    <property type="molecule type" value="Genomic_DNA"/>
</dbReference>
<dbReference type="KEGG" id="kyr:CVV65_03155"/>
<dbReference type="RefSeq" id="WP_100666903.1">
    <property type="nucleotide sequence ID" value="NZ_CP024955.1"/>
</dbReference>
<proteinExistence type="predicted"/>
<reference evidence="2" key="1">
    <citation type="submission" date="2017-11" db="EMBL/GenBank/DDBJ databases">
        <title>Complete Genome Sequence of Kyrpidia sp. Strain EA-1, a thermophilic, hydrogen-oxidizing Bacterium, isolated from the Azores.</title>
        <authorList>
            <person name="Reiner J.E."/>
            <person name="Lapp C.J."/>
            <person name="Bunk B."/>
            <person name="Gescher J."/>
        </authorList>
    </citation>
    <scope>NUCLEOTIDE SEQUENCE [LARGE SCALE GENOMIC DNA]</scope>
    <source>
        <strain evidence="2">EA-1</strain>
    </source>
</reference>
<organism evidence="1 2">
    <name type="scientific">Kyrpidia spormannii</name>
    <dbReference type="NCBI Taxonomy" id="2055160"/>
    <lineage>
        <taxon>Bacteria</taxon>
        <taxon>Bacillati</taxon>
        <taxon>Bacillota</taxon>
        <taxon>Bacilli</taxon>
        <taxon>Bacillales</taxon>
        <taxon>Alicyclobacillaceae</taxon>
        <taxon>Kyrpidia</taxon>
    </lineage>
</organism>
<evidence type="ECO:0000313" key="2">
    <source>
        <dbReference type="Proteomes" id="UP000231932"/>
    </source>
</evidence>
<sequence length="95" mass="10630">MNLKVVLPGIVVLPRQTIVVLERVYSRGDGTHGALSVFDKTEHIRFEFQGQQPPEGTEEPSLSGKNYLVDYCQVNFDGDKTTTLIHAREIHVGVH</sequence>
<dbReference type="AlphaFoldDB" id="A0A2K8N3L2"/>
<protein>
    <submittedName>
        <fullName evidence="1">Uncharacterized protein</fullName>
    </submittedName>
</protein>
<evidence type="ECO:0000313" key="1">
    <source>
        <dbReference type="EMBL" id="ATY84071.1"/>
    </source>
</evidence>
<keyword evidence="2" id="KW-1185">Reference proteome</keyword>
<gene>
    <name evidence="1" type="ORF">CVV65_03155</name>
</gene>